<dbReference type="InterPro" id="IPR002509">
    <property type="entry name" value="NODB_dom"/>
</dbReference>
<comment type="similarity">
    <text evidence="2">Belongs to the polysaccharide deacetylase family.</text>
</comment>
<dbReference type="InterPro" id="IPR011330">
    <property type="entry name" value="Glyco_hydro/deAcase_b/a-brl"/>
</dbReference>
<sequence length="346" mass="38368">MSAKYAIIRAAFELLALSQAPAVIRKFSRSRGVIFTLHRVLPDKPPAFSPNAILQVTPDFLDYTIKRVRELGFDVVTMDEAIERIEAPEKGRPFVVFTFDDAYRDNLQFGLDVMRANAAPFTLFVATAFIDGVGEVWWQAIEDIIASREAIAIPGAGGNDYLPTATLAEKQATYDTLYAKMRKMPEAERVALMRGLGEAYGLDLDEHCRRLIMNWDELQTFVAEPLCTIGAHTVHHYELAKLSAAELRSEMEGAVRILAERLGVTPAHFSYPIGGKASAGAREYAMARELGFRSAVTTLPGGLFQADKDHLWSLPRVSLNGLFQSRRYVDVFATGGLFSMLGRADE</sequence>
<dbReference type="InterPro" id="IPR051398">
    <property type="entry name" value="Polysacch_Deacetylase"/>
</dbReference>
<keyword evidence="7" id="KW-1185">Reference proteome</keyword>
<keyword evidence="4" id="KW-0732">Signal</keyword>
<organism evidence="6 7">
    <name type="scientific">Paradevosia tibetensis</name>
    <dbReference type="NCBI Taxonomy" id="1447062"/>
    <lineage>
        <taxon>Bacteria</taxon>
        <taxon>Pseudomonadati</taxon>
        <taxon>Pseudomonadota</taxon>
        <taxon>Alphaproteobacteria</taxon>
        <taxon>Hyphomicrobiales</taxon>
        <taxon>Devosiaceae</taxon>
        <taxon>Paradevosia</taxon>
    </lineage>
</organism>
<dbReference type="SUPFAM" id="SSF88713">
    <property type="entry name" value="Glycoside hydrolase/deacetylase"/>
    <property type="match status" value="1"/>
</dbReference>
<dbReference type="PROSITE" id="PS51677">
    <property type="entry name" value="NODB"/>
    <property type="match status" value="1"/>
</dbReference>
<dbReference type="GO" id="GO:0016810">
    <property type="term" value="F:hydrolase activity, acting on carbon-nitrogen (but not peptide) bonds"/>
    <property type="evidence" value="ECO:0007669"/>
    <property type="project" value="InterPro"/>
</dbReference>
<dbReference type="PANTHER" id="PTHR34216">
    <property type="match status" value="1"/>
</dbReference>
<name>A0A5B9DMN0_9HYPH</name>
<dbReference type="RefSeq" id="WP_147655918.1">
    <property type="nucleotide sequence ID" value="NZ_BMFM01000001.1"/>
</dbReference>
<dbReference type="CDD" id="cd10968">
    <property type="entry name" value="CE4_Mlr8448_like_5s"/>
    <property type="match status" value="1"/>
</dbReference>
<comment type="function">
    <text evidence="1">Is involved in generating a small heat-stable compound (Nod), an acylated oligomer of N-acetylglucosamine, that stimulates mitosis in various plant protoplasts.</text>
</comment>
<evidence type="ECO:0000313" key="6">
    <source>
        <dbReference type="EMBL" id="QEE20447.1"/>
    </source>
</evidence>
<dbReference type="OrthoDB" id="9782872at2"/>
<dbReference type="Pfam" id="PF01522">
    <property type="entry name" value="Polysacc_deac_1"/>
    <property type="match status" value="1"/>
</dbReference>
<dbReference type="EMBL" id="CP041690">
    <property type="protein sequence ID" value="QEE20447.1"/>
    <property type="molecule type" value="Genomic_DNA"/>
</dbReference>
<dbReference type="KEGG" id="yti:FNA67_09820"/>
<dbReference type="Proteomes" id="UP000321062">
    <property type="component" value="Chromosome"/>
</dbReference>
<evidence type="ECO:0000256" key="4">
    <source>
        <dbReference type="ARBA" id="ARBA00022729"/>
    </source>
</evidence>
<proteinExistence type="inferred from homology"/>
<evidence type="ECO:0000256" key="5">
    <source>
        <dbReference type="ARBA" id="ARBA00032976"/>
    </source>
</evidence>
<dbReference type="AlphaFoldDB" id="A0A5B9DMN0"/>
<evidence type="ECO:0000256" key="2">
    <source>
        <dbReference type="ARBA" id="ARBA00010973"/>
    </source>
</evidence>
<evidence type="ECO:0000256" key="1">
    <source>
        <dbReference type="ARBA" id="ARBA00003236"/>
    </source>
</evidence>
<dbReference type="GO" id="GO:0005975">
    <property type="term" value="P:carbohydrate metabolic process"/>
    <property type="evidence" value="ECO:0007669"/>
    <property type="project" value="InterPro"/>
</dbReference>
<dbReference type="Gene3D" id="3.20.20.370">
    <property type="entry name" value="Glycoside hydrolase/deacetylase"/>
    <property type="match status" value="1"/>
</dbReference>
<evidence type="ECO:0000313" key="7">
    <source>
        <dbReference type="Proteomes" id="UP000321062"/>
    </source>
</evidence>
<accession>A0A5B9DMN0</accession>
<gene>
    <name evidence="6" type="ORF">FNA67_09820</name>
</gene>
<reference evidence="6 7" key="1">
    <citation type="journal article" date="2015" name="Int. J. Syst. Evol. Microbiol.">
        <title>Youhaiella tibetensis gen. nov., sp. nov., isolated from subsurface sediment.</title>
        <authorList>
            <person name="Wang Y.X."/>
            <person name="Huang F.Q."/>
            <person name="Nogi Y."/>
            <person name="Pang S.J."/>
            <person name="Wang P.K."/>
            <person name="Lv J."/>
        </authorList>
    </citation>
    <scope>NUCLEOTIDE SEQUENCE [LARGE SCALE GENOMIC DNA]</scope>
    <source>
        <strain evidence="7">fig4</strain>
    </source>
</reference>
<protein>
    <recommendedName>
        <fullName evidence="3">Chitooligosaccharide deacetylase</fullName>
    </recommendedName>
    <alternativeName>
        <fullName evidence="5">Nodulation protein B</fullName>
    </alternativeName>
</protein>
<dbReference type="PANTHER" id="PTHR34216:SF7">
    <property type="entry name" value="POLY-BETA-1,6-N-ACETYL-D-GLUCOSAMINE N-DEACETYLASE"/>
    <property type="match status" value="1"/>
</dbReference>
<evidence type="ECO:0000256" key="3">
    <source>
        <dbReference type="ARBA" id="ARBA00020071"/>
    </source>
</evidence>